<gene>
    <name evidence="1" type="ORF">SAMN05421664_2872</name>
</gene>
<accession>A0A1H1ECT5</accession>
<protein>
    <submittedName>
        <fullName evidence="1">Uncharacterized protein</fullName>
    </submittedName>
</protein>
<reference evidence="2" key="1">
    <citation type="submission" date="2016-10" db="EMBL/GenBank/DDBJ databases">
        <authorList>
            <person name="Varghese N."/>
            <person name="Submissions S."/>
        </authorList>
    </citation>
    <scope>NUCLEOTIDE SEQUENCE [LARGE SCALE GENOMIC DNA]</scope>
    <source>
        <strain evidence="2">DSM 17072</strain>
    </source>
</reference>
<dbReference type="AlphaFoldDB" id="A0A1H1ECT5"/>
<evidence type="ECO:0000313" key="2">
    <source>
        <dbReference type="Proteomes" id="UP000199627"/>
    </source>
</evidence>
<dbReference type="Proteomes" id="UP000199627">
    <property type="component" value="Unassembled WGS sequence"/>
</dbReference>
<name>A0A1H1ECT5_9FLAO</name>
<sequence length="162" mass="18371">MKNLLSCFILPVFLFCNFQGMKDLNRNNIDKAETKNQSSNKIGYLFFKVEKDASGVEKITLQEKKITEGKLKSNSIFDEKSTRTGDFIISLTDTNGKEIIKQKVEDPLNPSMETYEDGISRTKVSLQNAEFSVRYSHSENISAVKIEKVTSKGSQLIFTQKL</sequence>
<dbReference type="EMBL" id="FNKL01000003">
    <property type="protein sequence ID" value="SDQ85976.1"/>
    <property type="molecule type" value="Genomic_DNA"/>
</dbReference>
<dbReference type="STRING" id="311333.SAMN05421664_2872"/>
<evidence type="ECO:0000313" key="1">
    <source>
        <dbReference type="EMBL" id="SDQ85976.1"/>
    </source>
</evidence>
<proteinExistence type="predicted"/>
<dbReference type="OrthoDB" id="1255866at2"/>
<keyword evidence="2" id="KW-1185">Reference proteome</keyword>
<organism evidence="1 2">
    <name type="scientific">Chryseobacterium soldanellicola</name>
    <dbReference type="NCBI Taxonomy" id="311333"/>
    <lineage>
        <taxon>Bacteria</taxon>
        <taxon>Pseudomonadati</taxon>
        <taxon>Bacteroidota</taxon>
        <taxon>Flavobacteriia</taxon>
        <taxon>Flavobacteriales</taxon>
        <taxon>Weeksellaceae</taxon>
        <taxon>Chryseobacterium group</taxon>
        <taxon>Chryseobacterium</taxon>
    </lineage>
</organism>
<dbReference type="RefSeq" id="WP_139166249.1">
    <property type="nucleotide sequence ID" value="NZ_FNKL01000003.1"/>
</dbReference>